<evidence type="ECO:0000256" key="1">
    <source>
        <dbReference type="SAM" id="MobiDB-lite"/>
    </source>
</evidence>
<dbReference type="EMBL" id="MFIY01000065">
    <property type="protein sequence ID" value="OGF99224.1"/>
    <property type="molecule type" value="Genomic_DNA"/>
</dbReference>
<reference evidence="3 4" key="1">
    <citation type="journal article" date="2016" name="Nat. Commun.">
        <title>Thousands of microbial genomes shed light on interconnected biogeochemical processes in an aquifer system.</title>
        <authorList>
            <person name="Anantharaman K."/>
            <person name="Brown C.T."/>
            <person name="Hug L.A."/>
            <person name="Sharon I."/>
            <person name="Castelle C.J."/>
            <person name="Probst A.J."/>
            <person name="Thomas B.C."/>
            <person name="Singh A."/>
            <person name="Wilkins M.J."/>
            <person name="Karaoz U."/>
            <person name="Brodie E.L."/>
            <person name="Williams K.H."/>
            <person name="Hubbard S.S."/>
            <person name="Banfield J.F."/>
        </authorList>
    </citation>
    <scope>NUCLEOTIDE SEQUENCE [LARGE SCALE GENOMIC DNA]</scope>
</reference>
<gene>
    <name evidence="3" type="ORF">A2Y99_04570</name>
</gene>
<comment type="caution">
    <text evidence="3">The sequence shown here is derived from an EMBL/GenBank/DDBJ whole genome shotgun (WGS) entry which is preliminary data.</text>
</comment>
<feature type="transmembrane region" description="Helical" evidence="2">
    <location>
        <begin position="5"/>
        <end position="23"/>
    </location>
</feature>
<keyword evidence="2" id="KW-0812">Transmembrane</keyword>
<evidence type="ECO:0000313" key="3">
    <source>
        <dbReference type="EMBL" id="OGF99224.1"/>
    </source>
</evidence>
<feature type="compositionally biased region" description="Polar residues" evidence="1">
    <location>
        <begin position="185"/>
        <end position="195"/>
    </location>
</feature>
<name>A0A1F5YGD0_9BACT</name>
<evidence type="ECO:0000313" key="4">
    <source>
        <dbReference type="Proteomes" id="UP000178230"/>
    </source>
</evidence>
<proteinExistence type="predicted"/>
<protein>
    <submittedName>
        <fullName evidence="3">Uncharacterized protein</fullName>
    </submittedName>
</protein>
<dbReference type="Proteomes" id="UP000178230">
    <property type="component" value="Unassembled WGS sequence"/>
</dbReference>
<organism evidence="3 4">
    <name type="scientific">Candidatus Gottesmanbacteria bacterium RBG_13_37_7</name>
    <dbReference type="NCBI Taxonomy" id="1798369"/>
    <lineage>
        <taxon>Bacteria</taxon>
        <taxon>Candidatus Gottesmaniibacteriota</taxon>
    </lineage>
</organism>
<accession>A0A1F5YGD0</accession>
<sequence>MKKVIIISLIIGILIGLSFIWYFSQSSKIPPPSAIENITPTSVEEELSNWIDQSEFSFQYPKSLSLNPHDEDQDNYSHVELTSSSHPGYVIVWCKDSLSADIENFVKKNKIEGAIDTTLGGKPAKKVISGTNSEILTTYTIRESYLYQIEGQLIDRNYWNKVYDIVLNSFKFSSTEKAGNDNKESNSVSEETSSADYIEEEELIE</sequence>
<feature type="region of interest" description="Disordered" evidence="1">
    <location>
        <begin position="175"/>
        <end position="205"/>
    </location>
</feature>
<keyword evidence="2" id="KW-0472">Membrane</keyword>
<evidence type="ECO:0000256" key="2">
    <source>
        <dbReference type="SAM" id="Phobius"/>
    </source>
</evidence>
<dbReference type="AlphaFoldDB" id="A0A1F5YGD0"/>
<keyword evidence="2" id="KW-1133">Transmembrane helix</keyword>